<feature type="transmembrane region" description="Helical" evidence="1">
    <location>
        <begin position="12"/>
        <end position="31"/>
    </location>
</feature>
<comment type="caution">
    <text evidence="2">The sequence shown here is derived from an EMBL/GenBank/DDBJ whole genome shotgun (WGS) entry which is preliminary data.</text>
</comment>
<feature type="transmembrane region" description="Helical" evidence="1">
    <location>
        <begin position="177"/>
        <end position="197"/>
    </location>
</feature>
<dbReference type="AlphaFoldDB" id="A0A318NYB3"/>
<evidence type="ECO:0000256" key="1">
    <source>
        <dbReference type="SAM" id="Phobius"/>
    </source>
</evidence>
<protein>
    <submittedName>
        <fullName evidence="2">Uncharacterized protein</fullName>
    </submittedName>
</protein>
<dbReference type="Proteomes" id="UP000248196">
    <property type="component" value="Unassembled WGS sequence"/>
</dbReference>
<gene>
    <name evidence="2" type="ORF">CT690_20605</name>
</gene>
<dbReference type="OrthoDB" id="6496378at2"/>
<evidence type="ECO:0000313" key="2">
    <source>
        <dbReference type="EMBL" id="PYD37305.1"/>
    </source>
</evidence>
<dbReference type="RefSeq" id="WP_041417087.1">
    <property type="nucleotide sequence ID" value="NZ_PESE01000007.1"/>
</dbReference>
<name>A0A318NYB3_SERPL</name>
<reference evidence="2 3" key="1">
    <citation type="submission" date="2017-11" db="EMBL/GenBank/DDBJ databases">
        <title>Genome sequence of the oocydin A producing rhizobacterium Serratia plymuthica 4Rx5.</title>
        <authorList>
            <person name="Matilla M.A."/>
            <person name="Udaondo Z."/>
            <person name="Salmond G.P.C."/>
        </authorList>
    </citation>
    <scope>NUCLEOTIDE SEQUENCE [LARGE SCALE GENOMIC DNA]</scope>
    <source>
        <strain evidence="2 3">4Rx5</strain>
    </source>
</reference>
<evidence type="ECO:0000313" key="3">
    <source>
        <dbReference type="Proteomes" id="UP000248196"/>
    </source>
</evidence>
<sequence>MDIDSSYIRDIIIPTLTLLVSIAIPFGKWWFSRRLRGRDNRRSRQFDVVSNVKRFFVLSHIQTLRDKPQDGMVLLQIKALYESIGIRLPVWVADQLMDYLGRASLPLNSLSLNCFLRRVSLTSVKSGVFSLDANRLRRQRIGSVVFLIVSALAVTYGFYVTVLPLSESEATTSNTSWFLFFFVAYVAMAIFVVVWSIDELSSLGQANDFWQEWQPHLYQTEVEYQVRCLHERSATTADSEPVLEPTPIKDMLPVRKSQRGWLMRLLGKKK</sequence>
<organism evidence="2 3">
    <name type="scientific">Serratia plymuthica</name>
    <dbReference type="NCBI Taxonomy" id="82996"/>
    <lineage>
        <taxon>Bacteria</taxon>
        <taxon>Pseudomonadati</taxon>
        <taxon>Pseudomonadota</taxon>
        <taxon>Gammaproteobacteria</taxon>
        <taxon>Enterobacterales</taxon>
        <taxon>Yersiniaceae</taxon>
        <taxon>Serratia</taxon>
    </lineage>
</organism>
<feature type="transmembrane region" description="Helical" evidence="1">
    <location>
        <begin position="144"/>
        <end position="165"/>
    </location>
</feature>
<proteinExistence type="predicted"/>
<accession>A0A318NYB3</accession>
<keyword evidence="1" id="KW-0472">Membrane</keyword>
<keyword evidence="1" id="KW-1133">Transmembrane helix</keyword>
<keyword evidence="1" id="KW-0812">Transmembrane</keyword>
<dbReference type="EMBL" id="PESE01000007">
    <property type="protein sequence ID" value="PYD37305.1"/>
    <property type="molecule type" value="Genomic_DNA"/>
</dbReference>